<gene>
    <name evidence="1" type="ORF">G6011_00858</name>
</gene>
<organism evidence="1 2">
    <name type="scientific">Alternaria panax</name>
    <dbReference type="NCBI Taxonomy" id="48097"/>
    <lineage>
        <taxon>Eukaryota</taxon>
        <taxon>Fungi</taxon>
        <taxon>Dikarya</taxon>
        <taxon>Ascomycota</taxon>
        <taxon>Pezizomycotina</taxon>
        <taxon>Dothideomycetes</taxon>
        <taxon>Pleosporomycetidae</taxon>
        <taxon>Pleosporales</taxon>
        <taxon>Pleosporineae</taxon>
        <taxon>Pleosporaceae</taxon>
        <taxon>Alternaria</taxon>
        <taxon>Alternaria sect. Panax</taxon>
    </lineage>
</organism>
<sequence>MALVLDFVQGNTLSPTFAGFFNRQTQEMLLKPLMTNLHGYKSVDINGHVDSALATTFTAKKDKYTRLFKEKNIQEACIGWQDTVYEMDNLLQSSSWPNLIRLGSDEFVSQIAPLYFLMQLNIAHIQIGNMQDFAFGSEILAEGALLSAVRSMKPGFWKSDYKYKPSVQHLAKLRYRYAMYMRLDENPEGADRALTYIDAAIRLQPGNVALMRERENIRAWIQQL</sequence>
<accession>A0AAD4IJJ2</accession>
<comment type="caution">
    <text evidence="1">The sequence shown here is derived from an EMBL/GenBank/DDBJ whole genome shotgun (WGS) entry which is preliminary data.</text>
</comment>
<dbReference type="EMBL" id="JAANER010000001">
    <property type="protein sequence ID" value="KAG9195737.1"/>
    <property type="molecule type" value="Genomic_DNA"/>
</dbReference>
<dbReference type="Proteomes" id="UP001199106">
    <property type="component" value="Unassembled WGS sequence"/>
</dbReference>
<reference evidence="1" key="1">
    <citation type="submission" date="2021-07" db="EMBL/GenBank/DDBJ databases">
        <title>Genome Resource of American Ginseng Black Spot Pathogen Alternaria panax.</title>
        <authorList>
            <person name="Qiu C."/>
            <person name="Wang W."/>
            <person name="Liu Z."/>
        </authorList>
    </citation>
    <scope>NUCLEOTIDE SEQUENCE</scope>
    <source>
        <strain evidence="1">BNCC115425</strain>
    </source>
</reference>
<keyword evidence="2" id="KW-1185">Reference proteome</keyword>
<proteinExistence type="predicted"/>
<dbReference type="AlphaFoldDB" id="A0AAD4IJJ2"/>
<evidence type="ECO:0000313" key="1">
    <source>
        <dbReference type="EMBL" id="KAG9195737.1"/>
    </source>
</evidence>
<name>A0AAD4IJJ2_9PLEO</name>
<evidence type="ECO:0000313" key="2">
    <source>
        <dbReference type="Proteomes" id="UP001199106"/>
    </source>
</evidence>
<protein>
    <submittedName>
        <fullName evidence="1">Uncharacterized protein</fullName>
    </submittedName>
</protein>